<dbReference type="Pfam" id="PF10101">
    <property type="entry name" value="DUF2339"/>
    <property type="match status" value="1"/>
</dbReference>
<feature type="transmembrane region" description="Helical" evidence="1">
    <location>
        <begin position="240"/>
        <end position="256"/>
    </location>
</feature>
<dbReference type="Proteomes" id="UP001597048">
    <property type="component" value="Unassembled WGS sequence"/>
</dbReference>
<dbReference type="InterPro" id="IPR019286">
    <property type="entry name" value="DUF2339_TM"/>
</dbReference>
<feature type="transmembrane region" description="Helical" evidence="1">
    <location>
        <begin position="645"/>
        <end position="664"/>
    </location>
</feature>
<feature type="transmembrane region" description="Helical" evidence="1">
    <location>
        <begin position="6"/>
        <end position="27"/>
    </location>
</feature>
<feature type="transmembrane region" description="Helical" evidence="1">
    <location>
        <begin position="187"/>
        <end position="208"/>
    </location>
</feature>
<evidence type="ECO:0000313" key="3">
    <source>
        <dbReference type="Proteomes" id="UP001597048"/>
    </source>
</evidence>
<proteinExistence type="predicted"/>
<feature type="transmembrane region" description="Helical" evidence="1">
    <location>
        <begin position="424"/>
        <end position="443"/>
    </location>
</feature>
<feature type="transmembrane region" description="Helical" evidence="1">
    <location>
        <begin position="704"/>
        <end position="728"/>
    </location>
</feature>
<organism evidence="2 3">
    <name type="scientific">Oceanisphaera ostreae</name>
    <dbReference type="NCBI Taxonomy" id="914151"/>
    <lineage>
        <taxon>Bacteria</taxon>
        <taxon>Pseudomonadati</taxon>
        <taxon>Pseudomonadota</taxon>
        <taxon>Gammaproteobacteria</taxon>
        <taxon>Aeromonadales</taxon>
        <taxon>Aeromonadaceae</taxon>
        <taxon>Oceanisphaera</taxon>
    </lineage>
</organism>
<feature type="transmembrane region" description="Helical" evidence="1">
    <location>
        <begin position="830"/>
        <end position="849"/>
    </location>
</feature>
<protein>
    <submittedName>
        <fullName evidence="2">DUF2339 domain-containing protein</fullName>
    </submittedName>
</protein>
<evidence type="ECO:0000256" key="1">
    <source>
        <dbReference type="SAM" id="Phobius"/>
    </source>
</evidence>
<keyword evidence="1" id="KW-0472">Membrane</keyword>
<feature type="transmembrane region" description="Helical" evidence="1">
    <location>
        <begin position="507"/>
        <end position="526"/>
    </location>
</feature>
<feature type="transmembrane region" description="Helical" evidence="1">
    <location>
        <begin position="384"/>
        <end position="404"/>
    </location>
</feature>
<dbReference type="EMBL" id="JBHTJS010000006">
    <property type="protein sequence ID" value="MFD1007126.1"/>
    <property type="molecule type" value="Genomic_DNA"/>
</dbReference>
<feature type="transmembrane region" description="Helical" evidence="1">
    <location>
        <begin position="338"/>
        <end position="355"/>
    </location>
</feature>
<name>A0ABW3KFE6_9GAMM</name>
<accession>A0ABW3KFE6</accession>
<feature type="transmembrane region" description="Helical" evidence="1">
    <location>
        <begin position="778"/>
        <end position="797"/>
    </location>
</feature>
<reference evidence="3" key="1">
    <citation type="journal article" date="2019" name="Int. J. Syst. Evol. Microbiol.">
        <title>The Global Catalogue of Microorganisms (GCM) 10K type strain sequencing project: providing services to taxonomists for standard genome sequencing and annotation.</title>
        <authorList>
            <consortium name="The Broad Institute Genomics Platform"/>
            <consortium name="The Broad Institute Genome Sequencing Center for Infectious Disease"/>
            <person name="Wu L."/>
            <person name="Ma J."/>
        </authorList>
    </citation>
    <scope>NUCLEOTIDE SEQUENCE [LARGE SCALE GENOMIC DNA]</scope>
    <source>
        <strain evidence="3">CCUG 60525</strain>
    </source>
</reference>
<gene>
    <name evidence="2" type="ORF">ACFQ1C_03000</name>
</gene>
<feature type="transmembrane region" description="Helical" evidence="1">
    <location>
        <begin position="581"/>
        <end position="600"/>
    </location>
</feature>
<keyword evidence="3" id="KW-1185">Reference proteome</keyword>
<dbReference type="PANTHER" id="PTHR38434:SF1">
    <property type="entry name" value="BLL2549 PROTEIN"/>
    <property type="match status" value="1"/>
</dbReference>
<sequence length="860" mass="94671">MEAILIILAAVVVLLVPIGSIFGFLAYQNLKKQTARIASLSLEVSELRQLIKRGQLPASSQEQMQPLSPQSPPEAELKPVFTAAAVEPLVSATPSVEHSTAPVDPLIQAYLAKASREPSRFIQTLKANWMVWLGGLSVALAGIFMVHYSVSEGLLGPVLQLLLALSGGLALHAGAEMLRRRHQRSDQIFAALAGGGSVTLYAALLAGIHHYQLIGPLTGLVLLAGVSLSTMALARLHGPLLAIMGLSSAYVVPLLIDSGQGSVAFVLAYSFLITFSSLLLMRYVFRNWLWYATLGGAMLWWLAALFAAAIGPAVPLYVALLFVIFSVLPPWRHIEPSRLRDAFITLLTAWGLSIAGQSADSPLFFSWLLILPLVLLAPQSRRALWYLPWNAVLASAAGWLLYMGHNSVDFFHLAQLPSDLHRRFISYLIISTLICSGLGLWQWRADNKRRWASFTVLSPLVWLVLGWLLLHGVATSIDWALAALLAGTIYGALTWRMHKLAYYQSGMVWATLAAHLSYSLAVTMAFREASLTLALAAQLVSLVWLARHYQMPPLYLLLKMVLAVVVARLTFNPWLQGYDATVHWTLWTYGGTTLLAAIATKLAGSGNSIRPWLEAATLHLLVLFLGAELRYWLYDGDIFNHEYSFIEATVNMLLWGGLSISYMIRAKAAQQLAWLYRWCALILLGLSAVSYLILVTFYNPWWDGAYISATPIFNMLLPAYGGPVLLALAIGRFPHHAPKLWAWCVAAIALMLFTALEIRHLWRGSDMALWSGMNSGELYTYSVVGMLYAIIAIIYATKNGYPQFYKAGMVLLGLVIAKIFLVDMSGLQGLWRVAAFMGLGLALLGLAWMHQKVQRVSSLS</sequence>
<feature type="transmembrane region" description="Helical" evidence="1">
    <location>
        <begin position="676"/>
        <end position="698"/>
    </location>
</feature>
<evidence type="ECO:0000313" key="2">
    <source>
        <dbReference type="EMBL" id="MFD1007126.1"/>
    </source>
</evidence>
<feature type="transmembrane region" description="Helical" evidence="1">
    <location>
        <begin position="804"/>
        <end position="824"/>
    </location>
</feature>
<keyword evidence="1" id="KW-0812">Transmembrane</keyword>
<feature type="transmembrane region" description="Helical" evidence="1">
    <location>
        <begin position="450"/>
        <end position="470"/>
    </location>
</feature>
<feature type="transmembrane region" description="Helical" evidence="1">
    <location>
        <begin position="612"/>
        <end position="633"/>
    </location>
</feature>
<dbReference type="InterPro" id="IPR014600">
    <property type="entry name" value="UCP035905_mem"/>
</dbReference>
<comment type="caution">
    <text evidence="2">The sequence shown here is derived from an EMBL/GenBank/DDBJ whole genome shotgun (WGS) entry which is preliminary data.</text>
</comment>
<feature type="transmembrane region" description="Helical" evidence="1">
    <location>
        <begin position="129"/>
        <end position="148"/>
    </location>
</feature>
<feature type="transmembrane region" description="Helical" evidence="1">
    <location>
        <begin position="154"/>
        <end position="175"/>
    </location>
</feature>
<keyword evidence="1" id="KW-1133">Transmembrane helix</keyword>
<dbReference type="PIRSF" id="PIRSF035905">
    <property type="entry name" value="UCP035905_mp"/>
    <property type="match status" value="1"/>
</dbReference>
<feature type="transmembrane region" description="Helical" evidence="1">
    <location>
        <begin position="262"/>
        <end position="281"/>
    </location>
</feature>
<dbReference type="PANTHER" id="PTHR38434">
    <property type="entry name" value="BLL2549 PROTEIN"/>
    <property type="match status" value="1"/>
</dbReference>
<dbReference type="RefSeq" id="WP_379557048.1">
    <property type="nucleotide sequence ID" value="NZ_JBHTJS010000006.1"/>
</dbReference>
<feature type="transmembrane region" description="Helical" evidence="1">
    <location>
        <begin position="740"/>
        <end position="758"/>
    </location>
</feature>
<feature type="transmembrane region" description="Helical" evidence="1">
    <location>
        <begin position="532"/>
        <end position="549"/>
    </location>
</feature>
<feature type="transmembrane region" description="Helical" evidence="1">
    <location>
        <begin position="361"/>
        <end position="377"/>
    </location>
</feature>